<dbReference type="InterPro" id="IPR012296">
    <property type="entry name" value="Nuclease_put_TT1808"/>
</dbReference>
<dbReference type="Gene3D" id="3.90.1570.10">
    <property type="entry name" value="tt1808, chain A"/>
    <property type="match status" value="1"/>
</dbReference>
<keyword evidence="2" id="KW-0255">Endonuclease</keyword>
<feature type="domain" description="Putative restriction endonuclease" evidence="1">
    <location>
        <begin position="38"/>
        <end position="191"/>
    </location>
</feature>
<dbReference type="Pfam" id="PF05685">
    <property type="entry name" value="Uma2"/>
    <property type="match status" value="1"/>
</dbReference>
<proteinExistence type="predicted"/>
<keyword evidence="3" id="KW-1185">Reference proteome</keyword>
<dbReference type="CDD" id="cd06260">
    <property type="entry name" value="DUF820-like"/>
    <property type="match status" value="1"/>
</dbReference>
<dbReference type="RefSeq" id="WP_323246871.1">
    <property type="nucleotide sequence ID" value="NZ_JAYFUL010000003.1"/>
</dbReference>
<dbReference type="InterPro" id="IPR008538">
    <property type="entry name" value="Uma2"/>
</dbReference>
<reference evidence="2 3" key="1">
    <citation type="submission" date="2023-12" db="EMBL/GenBank/DDBJ databases">
        <title>Novel species of the genus Arcicella isolated from rivers.</title>
        <authorList>
            <person name="Lu H."/>
        </authorList>
    </citation>
    <scope>NUCLEOTIDE SEQUENCE [LARGE SCALE GENOMIC DNA]</scope>
    <source>
        <strain evidence="2 3">LMG 21963</strain>
    </source>
</reference>
<sequence>MVVAKNIKEAILSELNTQQLVRIPASEEEYFSVVADLPFKIEYHENEIITMGLASLWHEAIIMNLGRIFNILFFKNEDILVLGSNSGVQIPKFEGGYYMPDVMVVKGSPVFKANSRAIITNPYIIVEVLSPATKAFDLSEKLSEYKLLSSLQQVIYINPEKVSVSTFIRSDNPNTWINQDFYSLEDSITVEENSILVSDIYHKIKFEE</sequence>
<protein>
    <submittedName>
        <fullName evidence="2">Uma2 family endonuclease</fullName>
    </submittedName>
</protein>
<dbReference type="GO" id="GO:0004519">
    <property type="term" value="F:endonuclease activity"/>
    <property type="evidence" value="ECO:0007669"/>
    <property type="project" value="UniProtKB-KW"/>
</dbReference>
<gene>
    <name evidence="2" type="ORF">VB264_03700</name>
</gene>
<accession>A0ABU5QJ64</accession>
<comment type="caution">
    <text evidence="2">The sequence shown here is derived from an EMBL/GenBank/DDBJ whole genome shotgun (WGS) entry which is preliminary data.</text>
</comment>
<name>A0ABU5QJ64_9BACT</name>
<evidence type="ECO:0000313" key="2">
    <source>
        <dbReference type="EMBL" id="MEA5256874.1"/>
    </source>
</evidence>
<dbReference type="InterPro" id="IPR011335">
    <property type="entry name" value="Restrct_endonuc-II-like"/>
</dbReference>
<evidence type="ECO:0000313" key="3">
    <source>
        <dbReference type="Proteomes" id="UP001304671"/>
    </source>
</evidence>
<dbReference type="PANTHER" id="PTHR36558">
    <property type="entry name" value="GLR1098 PROTEIN"/>
    <property type="match status" value="1"/>
</dbReference>
<dbReference type="Proteomes" id="UP001304671">
    <property type="component" value="Unassembled WGS sequence"/>
</dbReference>
<dbReference type="PANTHER" id="PTHR36558:SF1">
    <property type="entry name" value="RESTRICTION ENDONUCLEASE DOMAIN-CONTAINING PROTEIN-RELATED"/>
    <property type="match status" value="1"/>
</dbReference>
<keyword evidence="2" id="KW-0378">Hydrolase</keyword>
<dbReference type="SUPFAM" id="SSF52980">
    <property type="entry name" value="Restriction endonuclease-like"/>
    <property type="match status" value="1"/>
</dbReference>
<evidence type="ECO:0000259" key="1">
    <source>
        <dbReference type="Pfam" id="PF05685"/>
    </source>
</evidence>
<organism evidence="2 3">
    <name type="scientific">Arcicella aquatica</name>
    <dbReference type="NCBI Taxonomy" id="217141"/>
    <lineage>
        <taxon>Bacteria</taxon>
        <taxon>Pseudomonadati</taxon>
        <taxon>Bacteroidota</taxon>
        <taxon>Cytophagia</taxon>
        <taxon>Cytophagales</taxon>
        <taxon>Flectobacillaceae</taxon>
        <taxon>Arcicella</taxon>
    </lineage>
</organism>
<dbReference type="EMBL" id="JAYFUL010000003">
    <property type="protein sequence ID" value="MEA5256874.1"/>
    <property type="molecule type" value="Genomic_DNA"/>
</dbReference>
<keyword evidence="2" id="KW-0540">Nuclease</keyword>